<dbReference type="NCBIfam" id="NF041492">
    <property type="entry name" value="MobF"/>
    <property type="match status" value="1"/>
</dbReference>
<keyword evidence="4" id="KW-1185">Reference proteome</keyword>
<comment type="caution">
    <text evidence="3">The sequence shown here is derived from an EMBL/GenBank/DDBJ whole genome shotgun (WGS) entry which is preliminary data.</text>
</comment>
<dbReference type="CDD" id="cd17933">
    <property type="entry name" value="DEXSc_RecD-like"/>
    <property type="match status" value="1"/>
</dbReference>
<reference evidence="3 4" key="1">
    <citation type="submission" date="2016-04" db="EMBL/GenBank/DDBJ databases">
        <title>Acidithiobacillus ferrooxidans genome sequencing and assembly.</title>
        <authorList>
            <person name="Zhou Z."/>
        </authorList>
    </citation>
    <scope>NUCLEOTIDE SEQUENCE [LARGE SCALE GENOMIC DNA]</scope>
    <source>
        <strain evidence="3 4">BY0502</strain>
    </source>
</reference>
<protein>
    <recommendedName>
        <fullName evidence="2">AAA+ ATPase domain-containing protein</fullName>
    </recommendedName>
</protein>
<dbReference type="RefSeq" id="WP_064219646.1">
    <property type="nucleotide sequence ID" value="NZ_LVXZ01000146.1"/>
</dbReference>
<evidence type="ECO:0000313" key="3">
    <source>
        <dbReference type="EMBL" id="OAP88991.1"/>
    </source>
</evidence>
<dbReference type="InterPro" id="IPR003593">
    <property type="entry name" value="AAA+_ATPase"/>
</dbReference>
<organism evidence="3 4">
    <name type="scientific">Acidithiobacillus ferrooxidans</name>
    <name type="common">Thiobacillus ferrooxidans</name>
    <dbReference type="NCBI Taxonomy" id="920"/>
    <lineage>
        <taxon>Bacteria</taxon>
        <taxon>Pseudomonadati</taxon>
        <taxon>Pseudomonadota</taxon>
        <taxon>Acidithiobacillia</taxon>
        <taxon>Acidithiobacillales</taxon>
        <taxon>Acidithiobacillaceae</taxon>
        <taxon>Acidithiobacillus</taxon>
    </lineage>
</organism>
<evidence type="ECO:0000259" key="2">
    <source>
        <dbReference type="SMART" id="SM00382"/>
    </source>
</evidence>
<dbReference type="CDD" id="cd18809">
    <property type="entry name" value="SF1_C_RecD"/>
    <property type="match status" value="1"/>
</dbReference>
<dbReference type="Pfam" id="PF08751">
    <property type="entry name" value="TrwC"/>
    <property type="match status" value="1"/>
</dbReference>
<evidence type="ECO:0000313" key="4">
    <source>
        <dbReference type="Proteomes" id="UP000078302"/>
    </source>
</evidence>
<dbReference type="SMART" id="SM00382">
    <property type="entry name" value="AAA"/>
    <property type="match status" value="1"/>
</dbReference>
<proteinExistence type="predicted"/>
<feature type="domain" description="AAA+ ATPase" evidence="2">
    <location>
        <begin position="554"/>
        <end position="830"/>
    </location>
</feature>
<dbReference type="NCBIfam" id="TIGR02686">
    <property type="entry name" value="relax_trwC"/>
    <property type="match status" value="1"/>
</dbReference>
<gene>
    <name evidence="3" type="ORF">A4H96_11025</name>
</gene>
<feature type="compositionally biased region" description="Polar residues" evidence="1">
    <location>
        <begin position="461"/>
        <end position="484"/>
    </location>
</feature>
<sequence>MINFQVISGANNAAGAGKAAGYVQEKLTAHKSRESGTEYTTGYYSAGGAPSQWLGSGAKTQSLSGSVENADLVKAMLGQINDGPDISSRGGKTADAERRYAMDLTLSAPKSVSMMALAGGDERLLAAHDAAVAAAMQYVQGSMVYARLGKAGADSEFTGSITAASFRHETSRTVAGVADPQLHTHTLVLNQTQRADGAWVSARLDFGHNNEKFALLDSIYKAELAKGVRAAGYDLEHTADGFEIKGLTRQQIEVFSARKAQIDAALAEQGLSRETASAQQRDNANTATRQGKSQLSDIDQKYEWRARARAENIDFDKMREVAERHATAGKGQPALTGEDAVKSALHHLGERDTLISETALLDEALKAGLGHVTRADVEKAIADKAGGLLKAGVQDRGEGKTEQMYTTETALLREAEILQRAEDGHGKVQAIIDVSKKIERVVQEDVSFTEKELNDGKREYSSTGSKIGSSQETEPLSQHGMQSLSERRLDADPVGKNPDLLQADAGANGHGPANMRWAVDDPRVAQVIESFEERKGFKLGDGQKAAVALALTTTDRHIGIVGAAGAGKTTAMELLVDEYRKAGYEIVGVAPSAAASRELRSAGCDDTRTLASALMMKQKEEDIGKKKLYIMDESGMVSAKDMDDFLKKADGEGARSILVGDPLQLASVEAGSAYKQLLESTLKHVKIDEIQRQKDLQLRAIAQAFARGDAEKGVELAKPYIVTVKPTEADFEAVGVQEAVSKKQQGEAGEKTTLAPKAARAEALASAAAEAYLRMTPAERKETLMMAATNATRQAINGKVRDGLKAEGTLGHAEAKTVALDKLSEMTREGLTRAENYVTKKEDARVMVRFDKDFVDPNDIKNEAKRGEQFYVTDTSGGKLTLESFDKPGHQITVDPAKAKLSAYETREMGLSVGDQVVFRQNDKERNLINGMMGQVVGVDAETGHATVKLTEGHTVQIDPSRAEVMDYSYARTIHSAQGATFERAIIVGEGGRRAMAELAYVACSREKSGLLIITDDPEKLAAAWSKFAEKEYAKAATGKETPENIDQIVMDRFLAKIEAGEIGDLAVKRAADVQIAREQEPEQGPDHVPEKEKDLEIEL</sequence>
<evidence type="ECO:0000256" key="1">
    <source>
        <dbReference type="SAM" id="MobiDB-lite"/>
    </source>
</evidence>
<accession>A0A179BCX3</accession>
<feature type="region of interest" description="Disordered" evidence="1">
    <location>
        <begin position="451"/>
        <end position="485"/>
    </location>
</feature>
<dbReference type="Gene3D" id="3.40.50.300">
    <property type="entry name" value="P-loop containing nucleotide triphosphate hydrolases"/>
    <property type="match status" value="2"/>
</dbReference>
<feature type="compositionally biased region" description="Polar residues" evidence="1">
    <location>
        <begin position="272"/>
        <end position="296"/>
    </location>
</feature>
<feature type="region of interest" description="Disordered" evidence="1">
    <location>
        <begin position="271"/>
        <end position="296"/>
    </location>
</feature>
<dbReference type="Pfam" id="PF13604">
    <property type="entry name" value="AAA_30"/>
    <property type="match status" value="1"/>
</dbReference>
<dbReference type="InterPro" id="IPR027417">
    <property type="entry name" value="P-loop_NTPase"/>
</dbReference>
<dbReference type="InterPro" id="IPR014059">
    <property type="entry name" value="TraI/TrwC_relax"/>
</dbReference>
<dbReference type="EMBL" id="LVXZ01000146">
    <property type="protein sequence ID" value="OAP88991.1"/>
    <property type="molecule type" value="Genomic_DNA"/>
</dbReference>
<feature type="compositionally biased region" description="Basic and acidic residues" evidence="1">
    <location>
        <begin position="451"/>
        <end position="460"/>
    </location>
</feature>
<dbReference type="SUPFAM" id="SSF55464">
    <property type="entry name" value="Origin of replication-binding domain, RBD-like"/>
    <property type="match status" value="1"/>
</dbReference>
<dbReference type="SUPFAM" id="SSF52540">
    <property type="entry name" value="P-loop containing nucleoside triphosphate hydrolases"/>
    <property type="match status" value="2"/>
</dbReference>
<dbReference type="AlphaFoldDB" id="A0A179BCX3"/>
<feature type="region of interest" description="Disordered" evidence="1">
    <location>
        <begin position="1078"/>
        <end position="1100"/>
    </location>
</feature>
<dbReference type="OrthoDB" id="5294128at2"/>
<name>A0A179BCX3_ACIFR</name>
<dbReference type="Proteomes" id="UP000078302">
    <property type="component" value="Unassembled WGS sequence"/>
</dbReference>
<dbReference type="InterPro" id="IPR014862">
    <property type="entry name" value="TrwC"/>
</dbReference>